<dbReference type="EMBL" id="AXCY01000014">
    <property type="protein sequence ID" value="KGM11783.1"/>
    <property type="molecule type" value="Genomic_DNA"/>
</dbReference>
<keyword evidence="2" id="KW-1185">Reference proteome</keyword>
<dbReference type="Proteomes" id="UP000029839">
    <property type="component" value="Unassembled WGS sequence"/>
</dbReference>
<gene>
    <name evidence="1" type="ORF">N868_06665</name>
</gene>
<sequence>MTTQPDDDASRVVLHVRSGCHLCDDARAALAAAGVRWTEVDVDTGPASADLVARYGDLVPVVSVDGVQQGFWRIDADRVVRALAAGPR</sequence>
<dbReference type="SUPFAM" id="SSF52833">
    <property type="entry name" value="Thioredoxin-like"/>
    <property type="match status" value="1"/>
</dbReference>
<dbReference type="Gene3D" id="3.40.30.10">
    <property type="entry name" value="Glutaredoxin"/>
    <property type="match status" value="1"/>
</dbReference>
<reference evidence="1 2" key="1">
    <citation type="submission" date="2013-08" db="EMBL/GenBank/DDBJ databases">
        <title>Genome sequencing of Cellulomonas carbonis T26.</title>
        <authorList>
            <person name="Chen F."/>
            <person name="Li Y."/>
            <person name="Wang G."/>
        </authorList>
    </citation>
    <scope>NUCLEOTIDE SEQUENCE [LARGE SCALE GENOMIC DNA]</scope>
    <source>
        <strain evidence="1 2">T26</strain>
    </source>
</reference>
<comment type="caution">
    <text evidence="1">The sequence shown here is derived from an EMBL/GenBank/DDBJ whole genome shotgun (WGS) entry which is preliminary data.</text>
</comment>
<protein>
    <submittedName>
        <fullName evidence="1">Uncharacterized protein</fullName>
    </submittedName>
</protein>
<proteinExistence type="predicted"/>
<accession>A0A0A0BTS0</accession>
<organism evidence="1 2">
    <name type="scientific">Cellulomonas carbonis T26</name>
    <dbReference type="NCBI Taxonomy" id="947969"/>
    <lineage>
        <taxon>Bacteria</taxon>
        <taxon>Bacillati</taxon>
        <taxon>Actinomycetota</taxon>
        <taxon>Actinomycetes</taxon>
        <taxon>Micrococcales</taxon>
        <taxon>Cellulomonadaceae</taxon>
        <taxon>Cellulomonas</taxon>
    </lineage>
</organism>
<evidence type="ECO:0000313" key="2">
    <source>
        <dbReference type="Proteomes" id="UP000029839"/>
    </source>
</evidence>
<name>A0A0A0BTS0_9CELL</name>
<dbReference type="Pfam" id="PF05768">
    <property type="entry name" value="Glrx-like"/>
    <property type="match status" value="1"/>
</dbReference>
<dbReference type="AlphaFoldDB" id="A0A0A0BTS0"/>
<dbReference type="InterPro" id="IPR008554">
    <property type="entry name" value="Glutaredoxin-like"/>
</dbReference>
<reference evidence="1 2" key="2">
    <citation type="journal article" date="2015" name="Stand. Genomic Sci.">
        <title>Draft genome sequence of Cellulomonas carbonis T26(T) and comparative analysis of six Cellulomonas genomes.</title>
        <authorList>
            <person name="Zhuang W."/>
            <person name="Zhang S."/>
            <person name="Xia X."/>
            <person name="Wang G."/>
        </authorList>
    </citation>
    <scope>NUCLEOTIDE SEQUENCE [LARGE SCALE GENOMIC DNA]</scope>
    <source>
        <strain evidence="1 2">T26</strain>
    </source>
</reference>
<evidence type="ECO:0000313" key="1">
    <source>
        <dbReference type="EMBL" id="KGM11783.1"/>
    </source>
</evidence>
<dbReference type="InterPro" id="IPR036249">
    <property type="entry name" value="Thioredoxin-like_sf"/>
</dbReference>
<dbReference type="RefSeq" id="WP_043603987.1">
    <property type="nucleotide sequence ID" value="NZ_AXCY01000014.1"/>
</dbReference>
<dbReference type="PROSITE" id="PS51354">
    <property type="entry name" value="GLUTAREDOXIN_2"/>
    <property type="match status" value="1"/>
</dbReference>